<reference evidence="1" key="1">
    <citation type="submission" date="2019-04" db="EMBL/GenBank/DDBJ databases">
        <authorList>
            <person name="Alioto T."/>
            <person name="Alioto T."/>
        </authorList>
    </citation>
    <scope>NUCLEOTIDE SEQUENCE [LARGE SCALE GENOMIC DNA]</scope>
</reference>
<feature type="non-terminal residue" evidence="1">
    <location>
        <position position="1"/>
    </location>
</feature>
<gene>
    <name evidence="1" type="ORF">MONAX_5E045154</name>
</gene>
<proteinExistence type="predicted"/>
<evidence type="ECO:0000313" key="2">
    <source>
        <dbReference type="Proteomes" id="UP000335636"/>
    </source>
</evidence>
<accession>A0A5E4D6C3</accession>
<dbReference type="EMBL" id="CABDUW010003816">
    <property type="protein sequence ID" value="VTJ89787.1"/>
    <property type="molecule type" value="Genomic_DNA"/>
</dbReference>
<protein>
    <submittedName>
        <fullName evidence="1">Uncharacterized protein</fullName>
    </submittedName>
</protein>
<dbReference type="Proteomes" id="UP000335636">
    <property type="component" value="Unassembled WGS sequence"/>
</dbReference>
<comment type="caution">
    <text evidence="1">The sequence shown here is derived from an EMBL/GenBank/DDBJ whole genome shotgun (WGS) entry which is preliminary data.</text>
</comment>
<evidence type="ECO:0000313" key="1">
    <source>
        <dbReference type="EMBL" id="VTJ89787.1"/>
    </source>
</evidence>
<sequence>ELTPSTERPSSGSRNRPGTALAQGCGACGGCFLDPANIRANTKHQEAEFQLPELSPRGLLLGAYTYRSLHRAQSGRVPAPGTVPEPPWLRAAEPAEAASWTLLLSEHTPNTKRPNSGSRN</sequence>
<organism evidence="1 2">
    <name type="scientific">Marmota monax</name>
    <name type="common">Woodchuck</name>
    <dbReference type="NCBI Taxonomy" id="9995"/>
    <lineage>
        <taxon>Eukaryota</taxon>
        <taxon>Metazoa</taxon>
        <taxon>Chordata</taxon>
        <taxon>Craniata</taxon>
        <taxon>Vertebrata</taxon>
        <taxon>Euteleostomi</taxon>
        <taxon>Mammalia</taxon>
        <taxon>Eutheria</taxon>
        <taxon>Euarchontoglires</taxon>
        <taxon>Glires</taxon>
        <taxon>Rodentia</taxon>
        <taxon>Sciuromorpha</taxon>
        <taxon>Sciuridae</taxon>
        <taxon>Xerinae</taxon>
        <taxon>Marmotini</taxon>
        <taxon>Marmota</taxon>
    </lineage>
</organism>
<dbReference type="AlphaFoldDB" id="A0A5E4D6C3"/>
<name>A0A5E4D6C3_MARMO</name>
<keyword evidence="2" id="KW-1185">Reference proteome</keyword>